<evidence type="ECO:0000256" key="1">
    <source>
        <dbReference type="ARBA" id="ARBA00006484"/>
    </source>
</evidence>
<feature type="domain" description="Ketoreductase" evidence="3">
    <location>
        <begin position="7"/>
        <end position="172"/>
    </location>
</feature>
<dbReference type="InterPro" id="IPR036291">
    <property type="entry name" value="NAD(P)-bd_dom_sf"/>
</dbReference>
<accession>E8UXS2</accession>
<reference evidence="4 5" key="1">
    <citation type="journal article" date="2012" name="Stand. Genomic Sci.">
        <title>Complete genome sequence of Terriglobus saanensis type strain SP1PR4(T), an Acidobacteria from tundra soil.</title>
        <authorList>
            <person name="Rawat S.R."/>
            <person name="Mannisto M.K."/>
            <person name="Starovoytov V."/>
            <person name="Goodwin L."/>
            <person name="Nolan M."/>
            <person name="Hauser L."/>
            <person name="Land M."/>
            <person name="Davenport K.W."/>
            <person name="Woyke T."/>
            <person name="Haggblom M.M."/>
        </authorList>
    </citation>
    <scope>NUCLEOTIDE SEQUENCE</scope>
    <source>
        <strain evidence="5">ATCC BAA-1853 / DSM 23119 / SP1PR4</strain>
    </source>
</reference>
<dbReference type="SMART" id="SM00822">
    <property type="entry name" value="PKS_KR"/>
    <property type="match status" value="1"/>
</dbReference>
<comment type="similarity">
    <text evidence="1">Belongs to the short-chain dehydrogenases/reductases (SDR) family.</text>
</comment>
<evidence type="ECO:0000313" key="5">
    <source>
        <dbReference type="Proteomes" id="UP000006844"/>
    </source>
</evidence>
<dbReference type="InterPro" id="IPR057326">
    <property type="entry name" value="KR_dom"/>
</dbReference>
<dbReference type="STRING" id="401053.AciPR4_2292"/>
<dbReference type="Gene3D" id="3.40.50.720">
    <property type="entry name" value="NAD(P)-binding Rossmann-like Domain"/>
    <property type="match status" value="1"/>
</dbReference>
<keyword evidence="5" id="KW-1185">Reference proteome</keyword>
<dbReference type="Proteomes" id="UP000006844">
    <property type="component" value="Chromosome"/>
</dbReference>
<dbReference type="CDD" id="cd05233">
    <property type="entry name" value="SDR_c"/>
    <property type="match status" value="1"/>
</dbReference>
<organism evidence="4 5">
    <name type="scientific">Terriglobus saanensis (strain ATCC BAA-1853 / DSM 23119 / SP1PR4)</name>
    <dbReference type="NCBI Taxonomy" id="401053"/>
    <lineage>
        <taxon>Bacteria</taxon>
        <taxon>Pseudomonadati</taxon>
        <taxon>Acidobacteriota</taxon>
        <taxon>Terriglobia</taxon>
        <taxon>Terriglobales</taxon>
        <taxon>Acidobacteriaceae</taxon>
        <taxon>Terriglobus</taxon>
    </lineage>
</organism>
<dbReference type="HOGENOM" id="CLU_010194_1_0_0"/>
<name>E8UXS2_TERSS</name>
<dbReference type="NCBIfam" id="NF005559">
    <property type="entry name" value="PRK07231.1"/>
    <property type="match status" value="1"/>
</dbReference>
<sequence>MGKLEGKVAVITGGSSGIGLATAKRFVEQGAHVVITGRREKELKEAVTLIGKNVTTVTGDVSRLEDLDRLYAIVKEKHGHIDILFANAGAGTIAPLATATEQHFDQTFDVNVKGMFFTVQKALPLFKDGGSIILNSSVSNVKGLAGFTAYAASKAAVRNFARGWTMELKDRNIRVNCMSPGAIETPALATTTGLTAEQAEQAVAQFTSQIPMGRRGKPEEIAAAVVFLASDESSYITGADLAVDGGMAQV</sequence>
<protein>
    <submittedName>
        <fullName evidence="4">Short-chain dehydrogenase/reductase SDR</fullName>
    </submittedName>
</protein>
<dbReference type="SUPFAM" id="SSF51735">
    <property type="entry name" value="NAD(P)-binding Rossmann-fold domains"/>
    <property type="match status" value="1"/>
</dbReference>
<proteinExistence type="inferred from homology"/>
<evidence type="ECO:0000313" key="4">
    <source>
        <dbReference type="EMBL" id="ADV83088.1"/>
    </source>
</evidence>
<dbReference type="eggNOG" id="COG1028">
    <property type="taxonomic scope" value="Bacteria"/>
</dbReference>
<dbReference type="AlphaFoldDB" id="E8UXS2"/>
<dbReference type="KEGG" id="tsa:AciPR4_2292"/>
<keyword evidence="2" id="KW-0560">Oxidoreductase</keyword>
<dbReference type="PANTHER" id="PTHR43477:SF1">
    <property type="entry name" value="DIHYDROANTICAPSIN 7-DEHYDROGENASE"/>
    <property type="match status" value="1"/>
</dbReference>
<evidence type="ECO:0000256" key="2">
    <source>
        <dbReference type="ARBA" id="ARBA00023002"/>
    </source>
</evidence>
<dbReference type="PRINTS" id="PR00081">
    <property type="entry name" value="GDHRDH"/>
</dbReference>
<dbReference type="GO" id="GO:0016491">
    <property type="term" value="F:oxidoreductase activity"/>
    <property type="evidence" value="ECO:0007669"/>
    <property type="project" value="UniProtKB-KW"/>
</dbReference>
<dbReference type="PANTHER" id="PTHR43477">
    <property type="entry name" value="DIHYDROANTICAPSIN 7-DEHYDROGENASE"/>
    <property type="match status" value="1"/>
</dbReference>
<dbReference type="FunFam" id="3.40.50.720:FF:000084">
    <property type="entry name" value="Short-chain dehydrogenase reductase"/>
    <property type="match status" value="1"/>
</dbReference>
<gene>
    <name evidence="4" type="ordered locus">AciPR4_2292</name>
</gene>
<evidence type="ECO:0000259" key="3">
    <source>
        <dbReference type="SMART" id="SM00822"/>
    </source>
</evidence>
<dbReference type="Pfam" id="PF13561">
    <property type="entry name" value="adh_short_C2"/>
    <property type="match status" value="1"/>
</dbReference>
<dbReference type="PRINTS" id="PR00080">
    <property type="entry name" value="SDRFAMILY"/>
</dbReference>
<dbReference type="EMBL" id="CP002467">
    <property type="protein sequence ID" value="ADV83088.1"/>
    <property type="molecule type" value="Genomic_DNA"/>
</dbReference>
<dbReference type="InterPro" id="IPR051122">
    <property type="entry name" value="SDR_DHRS6-like"/>
</dbReference>
<dbReference type="RefSeq" id="WP_013568821.1">
    <property type="nucleotide sequence ID" value="NC_014963.1"/>
</dbReference>
<dbReference type="OrthoDB" id="111282at2"/>
<dbReference type="InterPro" id="IPR002347">
    <property type="entry name" value="SDR_fam"/>
</dbReference>